<dbReference type="AlphaFoldDB" id="A0AAW2YLH0"/>
<comment type="caution">
    <text evidence="1">The sequence shown here is derived from an EMBL/GenBank/DDBJ whole genome shotgun (WGS) entry which is preliminary data.</text>
</comment>
<keyword evidence="2" id="KW-1185">Reference proteome</keyword>
<name>A0AAW2YLH0_9EUKA</name>
<dbReference type="Proteomes" id="UP001431209">
    <property type="component" value="Unassembled WGS sequence"/>
</dbReference>
<organism evidence="1 2">
    <name type="scientific">Acrasis kona</name>
    <dbReference type="NCBI Taxonomy" id="1008807"/>
    <lineage>
        <taxon>Eukaryota</taxon>
        <taxon>Discoba</taxon>
        <taxon>Heterolobosea</taxon>
        <taxon>Tetramitia</taxon>
        <taxon>Eutetramitia</taxon>
        <taxon>Acrasidae</taxon>
        <taxon>Acrasis</taxon>
    </lineage>
</organism>
<evidence type="ECO:0000313" key="1">
    <source>
        <dbReference type="EMBL" id="KAL0478158.1"/>
    </source>
</evidence>
<dbReference type="EMBL" id="JAOPGA020000323">
    <property type="protein sequence ID" value="KAL0478158.1"/>
    <property type="molecule type" value="Genomic_DNA"/>
</dbReference>
<gene>
    <name evidence="1" type="ORF">AKO1_008444</name>
</gene>
<evidence type="ECO:0000313" key="2">
    <source>
        <dbReference type="Proteomes" id="UP001431209"/>
    </source>
</evidence>
<proteinExistence type="predicted"/>
<feature type="non-terminal residue" evidence="1">
    <location>
        <position position="117"/>
    </location>
</feature>
<sequence length="117" mass="13739">MFLTKPKGYLSIPGVRMESKSQLIHEIIDLDYAAVGNEDNEWMYDMEMKNRKNAVNEYSSGFDHMMNGNFSEAINRFMEYITTNPNDQVAKDLIEYCRERQDGSEDILSPVKYEYKM</sequence>
<accession>A0AAW2YLH0</accession>
<reference evidence="1 2" key="1">
    <citation type="submission" date="2024-03" db="EMBL/GenBank/DDBJ databases">
        <title>The Acrasis kona genome and developmental transcriptomes reveal deep origins of eukaryotic multicellular pathways.</title>
        <authorList>
            <person name="Sheikh S."/>
            <person name="Fu C.-J."/>
            <person name="Brown M.W."/>
            <person name="Baldauf S.L."/>
        </authorList>
    </citation>
    <scope>NUCLEOTIDE SEQUENCE [LARGE SCALE GENOMIC DNA]</scope>
    <source>
        <strain evidence="1 2">ATCC MYA-3509</strain>
    </source>
</reference>
<protein>
    <submittedName>
        <fullName evidence="1">Uncharacterized protein</fullName>
    </submittedName>
</protein>